<proteinExistence type="predicted"/>
<sequence length="144" mass="16774">MRHSECLYSPTGGTRGPGLRDRNWPQLDPSPASTQQFRVWEAKQSKKDLKNDRQAKRPRRRASRFDSKAFKKQGQTCQKNFACILFRPVSQRRKSTHESQVFFDLPELRKFINSTVVAMFRQLGAQRKPMMRYGSSMGSVLHQL</sequence>
<gene>
    <name evidence="2" type="ORF">SKAU_G00283380</name>
</gene>
<organism evidence="2 3">
    <name type="scientific">Synaphobranchus kaupii</name>
    <name type="common">Kaup's arrowtooth eel</name>
    <dbReference type="NCBI Taxonomy" id="118154"/>
    <lineage>
        <taxon>Eukaryota</taxon>
        <taxon>Metazoa</taxon>
        <taxon>Chordata</taxon>
        <taxon>Craniata</taxon>
        <taxon>Vertebrata</taxon>
        <taxon>Euteleostomi</taxon>
        <taxon>Actinopterygii</taxon>
        <taxon>Neopterygii</taxon>
        <taxon>Teleostei</taxon>
        <taxon>Anguilliformes</taxon>
        <taxon>Synaphobranchidae</taxon>
        <taxon>Synaphobranchus</taxon>
    </lineage>
</organism>
<keyword evidence="3" id="KW-1185">Reference proteome</keyword>
<comment type="caution">
    <text evidence="2">The sequence shown here is derived from an EMBL/GenBank/DDBJ whole genome shotgun (WGS) entry which is preliminary data.</text>
</comment>
<feature type="region of interest" description="Disordered" evidence="1">
    <location>
        <begin position="1"/>
        <end position="73"/>
    </location>
</feature>
<name>A0A9Q1EXH5_SYNKA</name>
<evidence type="ECO:0000256" key="1">
    <source>
        <dbReference type="SAM" id="MobiDB-lite"/>
    </source>
</evidence>
<evidence type="ECO:0000313" key="3">
    <source>
        <dbReference type="Proteomes" id="UP001152622"/>
    </source>
</evidence>
<feature type="compositionally biased region" description="Basic and acidic residues" evidence="1">
    <location>
        <begin position="40"/>
        <end position="55"/>
    </location>
</feature>
<dbReference type="Proteomes" id="UP001152622">
    <property type="component" value="Chromosome 11"/>
</dbReference>
<dbReference type="EMBL" id="JAINUF010000011">
    <property type="protein sequence ID" value="KAJ8346937.1"/>
    <property type="molecule type" value="Genomic_DNA"/>
</dbReference>
<protein>
    <submittedName>
        <fullName evidence="2">Uncharacterized protein</fullName>
    </submittedName>
</protein>
<dbReference type="AlphaFoldDB" id="A0A9Q1EXH5"/>
<reference evidence="2" key="1">
    <citation type="journal article" date="2023" name="Science">
        <title>Genome structures resolve the early diversification of teleost fishes.</title>
        <authorList>
            <person name="Parey E."/>
            <person name="Louis A."/>
            <person name="Montfort J."/>
            <person name="Bouchez O."/>
            <person name="Roques C."/>
            <person name="Iampietro C."/>
            <person name="Lluch J."/>
            <person name="Castinel A."/>
            <person name="Donnadieu C."/>
            <person name="Desvignes T."/>
            <person name="Floi Bucao C."/>
            <person name="Jouanno E."/>
            <person name="Wen M."/>
            <person name="Mejri S."/>
            <person name="Dirks R."/>
            <person name="Jansen H."/>
            <person name="Henkel C."/>
            <person name="Chen W.J."/>
            <person name="Zahm M."/>
            <person name="Cabau C."/>
            <person name="Klopp C."/>
            <person name="Thompson A.W."/>
            <person name="Robinson-Rechavi M."/>
            <person name="Braasch I."/>
            <person name="Lecointre G."/>
            <person name="Bobe J."/>
            <person name="Postlethwait J.H."/>
            <person name="Berthelot C."/>
            <person name="Roest Crollius H."/>
            <person name="Guiguen Y."/>
        </authorList>
    </citation>
    <scope>NUCLEOTIDE SEQUENCE</scope>
    <source>
        <strain evidence="2">WJC10195</strain>
    </source>
</reference>
<evidence type="ECO:0000313" key="2">
    <source>
        <dbReference type="EMBL" id="KAJ8346937.1"/>
    </source>
</evidence>
<accession>A0A9Q1EXH5</accession>